<dbReference type="Gene3D" id="3.10.100.10">
    <property type="entry name" value="Mannose-Binding Protein A, subunit A"/>
    <property type="match status" value="1"/>
</dbReference>
<evidence type="ECO:0000313" key="3">
    <source>
        <dbReference type="Proteomes" id="UP000015104"/>
    </source>
</evidence>
<reference evidence="3" key="1">
    <citation type="submission" date="2011-08" db="EMBL/GenBank/DDBJ databases">
        <authorList>
            <person name="Rombauts S."/>
        </authorList>
    </citation>
    <scope>NUCLEOTIDE SEQUENCE</scope>
    <source>
        <strain evidence="3">London</strain>
    </source>
</reference>
<proteinExistence type="predicted"/>
<dbReference type="AlphaFoldDB" id="T1KID0"/>
<dbReference type="Proteomes" id="UP000015104">
    <property type="component" value="Unassembled WGS sequence"/>
</dbReference>
<evidence type="ECO:0000256" key="1">
    <source>
        <dbReference type="SAM" id="Phobius"/>
    </source>
</evidence>
<feature type="transmembrane region" description="Helical" evidence="1">
    <location>
        <begin position="136"/>
        <end position="156"/>
    </location>
</feature>
<accession>T1KID0</accession>
<dbReference type="HOGENOM" id="CLU_2226529_0_0_1"/>
<dbReference type="InterPro" id="IPR016187">
    <property type="entry name" value="CTDL_fold"/>
</dbReference>
<sequence length="157" mass="18036">MKDWLTGWQKMESNIKYGKQPSDDGFSDQDCVEIRNKFKYASKGFGSTGDHYYWNDISCEARNAFICQVPINKQQNEGTVETKENPVNNILPCGKDIILNIWCFYCNGLSSEKIFKALMDSVSMCLQANRTVYESLSVFSLFGFEFYVLILMLLLLV</sequence>
<keyword evidence="1" id="KW-1133">Transmembrane helix</keyword>
<dbReference type="EnsemblMetazoa" id="tetur12g00920.1">
    <property type="protein sequence ID" value="tetur12g00920.1"/>
    <property type="gene ID" value="tetur12g00920"/>
</dbReference>
<dbReference type="EMBL" id="CAEY01000112">
    <property type="status" value="NOT_ANNOTATED_CDS"/>
    <property type="molecule type" value="Genomic_DNA"/>
</dbReference>
<reference evidence="2" key="2">
    <citation type="submission" date="2015-06" db="UniProtKB">
        <authorList>
            <consortium name="EnsemblMetazoa"/>
        </authorList>
    </citation>
    <scope>IDENTIFICATION</scope>
</reference>
<keyword evidence="1" id="KW-0472">Membrane</keyword>
<evidence type="ECO:0008006" key="4">
    <source>
        <dbReference type="Google" id="ProtNLM"/>
    </source>
</evidence>
<keyword evidence="3" id="KW-1185">Reference proteome</keyword>
<protein>
    <recommendedName>
        <fullName evidence="4">C-type lectin domain-containing protein</fullName>
    </recommendedName>
</protein>
<dbReference type="SUPFAM" id="SSF56436">
    <property type="entry name" value="C-type lectin-like"/>
    <property type="match status" value="1"/>
</dbReference>
<keyword evidence="1" id="KW-0812">Transmembrane</keyword>
<organism evidence="2 3">
    <name type="scientific">Tetranychus urticae</name>
    <name type="common">Two-spotted spider mite</name>
    <dbReference type="NCBI Taxonomy" id="32264"/>
    <lineage>
        <taxon>Eukaryota</taxon>
        <taxon>Metazoa</taxon>
        <taxon>Ecdysozoa</taxon>
        <taxon>Arthropoda</taxon>
        <taxon>Chelicerata</taxon>
        <taxon>Arachnida</taxon>
        <taxon>Acari</taxon>
        <taxon>Acariformes</taxon>
        <taxon>Trombidiformes</taxon>
        <taxon>Prostigmata</taxon>
        <taxon>Eleutherengona</taxon>
        <taxon>Raphignathae</taxon>
        <taxon>Tetranychoidea</taxon>
        <taxon>Tetranychidae</taxon>
        <taxon>Tetranychus</taxon>
    </lineage>
</organism>
<name>T1KID0_TETUR</name>
<evidence type="ECO:0000313" key="2">
    <source>
        <dbReference type="EnsemblMetazoa" id="tetur12g00920.1"/>
    </source>
</evidence>
<dbReference type="InterPro" id="IPR016186">
    <property type="entry name" value="C-type_lectin-like/link_sf"/>
</dbReference>
<dbReference type="STRING" id="32264.T1KID0"/>